<dbReference type="AlphaFoldDB" id="J4HZ81"/>
<dbReference type="EMBL" id="HE797151">
    <property type="protein sequence ID" value="CCM04337.1"/>
    <property type="molecule type" value="Genomic_DNA"/>
</dbReference>
<dbReference type="Proteomes" id="UP000006352">
    <property type="component" value="Unassembled WGS sequence"/>
</dbReference>
<dbReference type="InParanoid" id="J4HZ81"/>
<dbReference type="HOGENOM" id="CLU_1235035_0_0_1"/>
<evidence type="ECO:0000256" key="1">
    <source>
        <dbReference type="SAM" id="MobiDB-lite"/>
    </source>
</evidence>
<gene>
    <name evidence="2" type="ORF">FIBRA_06509</name>
</gene>
<dbReference type="RefSeq" id="XP_012183620.1">
    <property type="nucleotide sequence ID" value="XM_012328230.1"/>
</dbReference>
<accession>J4HZ81</accession>
<keyword evidence="3" id="KW-1185">Reference proteome</keyword>
<name>J4HZ81_9APHY</name>
<feature type="region of interest" description="Disordered" evidence="1">
    <location>
        <begin position="17"/>
        <end position="84"/>
    </location>
</feature>
<proteinExistence type="predicted"/>
<reference evidence="2 3" key="1">
    <citation type="journal article" date="2012" name="Appl. Environ. Microbiol.">
        <title>Short-read sequencing for genomic analysis of the brown rot fungus Fibroporia radiculosa.</title>
        <authorList>
            <person name="Tang J.D."/>
            <person name="Perkins A.D."/>
            <person name="Sonstegard T.S."/>
            <person name="Schroeder S.G."/>
            <person name="Burgess S.C."/>
            <person name="Diehl S.V."/>
        </authorList>
    </citation>
    <scope>NUCLEOTIDE SEQUENCE [LARGE SCALE GENOMIC DNA]</scope>
    <source>
        <strain evidence="2 3">TFFH 294</strain>
    </source>
</reference>
<feature type="compositionally biased region" description="Acidic residues" evidence="1">
    <location>
        <begin position="25"/>
        <end position="37"/>
    </location>
</feature>
<evidence type="ECO:0000313" key="3">
    <source>
        <dbReference type="Proteomes" id="UP000006352"/>
    </source>
</evidence>
<organism evidence="2 3">
    <name type="scientific">Fibroporia radiculosa</name>
    <dbReference type="NCBI Taxonomy" id="599839"/>
    <lineage>
        <taxon>Eukaryota</taxon>
        <taxon>Fungi</taxon>
        <taxon>Dikarya</taxon>
        <taxon>Basidiomycota</taxon>
        <taxon>Agaricomycotina</taxon>
        <taxon>Agaricomycetes</taxon>
        <taxon>Polyporales</taxon>
        <taxon>Fibroporiaceae</taxon>
        <taxon>Fibroporia</taxon>
    </lineage>
</organism>
<protein>
    <submittedName>
        <fullName evidence="2">Uncharacterized protein</fullName>
    </submittedName>
</protein>
<evidence type="ECO:0000313" key="2">
    <source>
        <dbReference type="EMBL" id="CCM04337.1"/>
    </source>
</evidence>
<feature type="compositionally biased region" description="Basic and acidic residues" evidence="1">
    <location>
        <begin position="50"/>
        <end position="60"/>
    </location>
</feature>
<sequence>MASDIFYTGGLFAARRPRTEAVVEKEEEEEEEEEEDGVGGRPISGIADHWIARRRDERRPAPPPRPPAMLALPTSGGRFESFQAPPRDFAATSARGSRPPPRSYILRARPWMNSDGIFCRRLRGQTRIAPLSPQLRYQILMNALISEFYRLIFTNPRSPPPRHFGPFSAPRDLTANVSRGACNLTLCSGEAPRSSANFAVDKALAKSRSFMLAKHALATQKVVA</sequence>
<dbReference type="GeneID" id="24099248"/>